<name>A0A2T7ENL5_9POAL</name>
<feature type="compositionally biased region" description="Basic and acidic residues" evidence="1">
    <location>
        <begin position="82"/>
        <end position="100"/>
    </location>
</feature>
<evidence type="ECO:0000313" key="3">
    <source>
        <dbReference type="Proteomes" id="UP000244336"/>
    </source>
</evidence>
<evidence type="ECO:0000313" key="2">
    <source>
        <dbReference type="EMBL" id="PUZ69421.1"/>
    </source>
</evidence>
<keyword evidence="3" id="KW-1185">Reference proteome</keyword>
<sequence>MAAAKSSSGGLCGSPLAKEQQPGPRKVQGSKGPAPTACAPACCPPPGAARNGPPPRAPPAAGAGETVGEQRPKQLLSALQPAREREGEIEDKIDQARDSRGGGGTMWRLICHASVRSKPPVRTLEWKHYCNINPPT</sequence>
<evidence type="ECO:0000256" key="1">
    <source>
        <dbReference type="SAM" id="MobiDB-lite"/>
    </source>
</evidence>
<dbReference type="Proteomes" id="UP000244336">
    <property type="component" value="Chromosome 2"/>
</dbReference>
<feature type="region of interest" description="Disordered" evidence="1">
    <location>
        <begin position="1"/>
        <end position="105"/>
    </location>
</feature>
<protein>
    <submittedName>
        <fullName evidence="2">Uncharacterized protein</fullName>
    </submittedName>
</protein>
<dbReference type="AlphaFoldDB" id="A0A2T7ENL5"/>
<accession>A0A2T7ENL5</accession>
<organism evidence="2 3">
    <name type="scientific">Panicum hallii var. hallii</name>
    <dbReference type="NCBI Taxonomy" id="1504633"/>
    <lineage>
        <taxon>Eukaryota</taxon>
        <taxon>Viridiplantae</taxon>
        <taxon>Streptophyta</taxon>
        <taxon>Embryophyta</taxon>
        <taxon>Tracheophyta</taxon>
        <taxon>Spermatophyta</taxon>
        <taxon>Magnoliopsida</taxon>
        <taxon>Liliopsida</taxon>
        <taxon>Poales</taxon>
        <taxon>Poaceae</taxon>
        <taxon>PACMAD clade</taxon>
        <taxon>Panicoideae</taxon>
        <taxon>Panicodae</taxon>
        <taxon>Paniceae</taxon>
        <taxon>Panicinae</taxon>
        <taxon>Panicum</taxon>
        <taxon>Panicum sect. Panicum</taxon>
    </lineage>
</organism>
<dbReference type="Gramene" id="PUZ69421">
    <property type="protein sequence ID" value="PUZ69421"/>
    <property type="gene ID" value="GQ55_2G107000"/>
</dbReference>
<dbReference type="EMBL" id="CM009750">
    <property type="protein sequence ID" value="PUZ69421.1"/>
    <property type="molecule type" value="Genomic_DNA"/>
</dbReference>
<feature type="compositionally biased region" description="Pro residues" evidence="1">
    <location>
        <begin position="42"/>
        <end position="58"/>
    </location>
</feature>
<reference evidence="2 3" key="1">
    <citation type="submission" date="2018-04" db="EMBL/GenBank/DDBJ databases">
        <title>WGS assembly of Panicum hallii var. hallii HAL2.</title>
        <authorList>
            <person name="Lovell J."/>
            <person name="Jenkins J."/>
            <person name="Lowry D."/>
            <person name="Mamidi S."/>
            <person name="Sreedasyam A."/>
            <person name="Weng X."/>
            <person name="Barry K."/>
            <person name="Bonette J."/>
            <person name="Campitelli B."/>
            <person name="Daum C."/>
            <person name="Gordon S."/>
            <person name="Gould B."/>
            <person name="Lipzen A."/>
            <person name="MacQueen A."/>
            <person name="Palacio-Mejia J."/>
            <person name="Plott C."/>
            <person name="Shakirov E."/>
            <person name="Shu S."/>
            <person name="Yoshinaga Y."/>
            <person name="Zane M."/>
            <person name="Rokhsar D."/>
            <person name="Grimwood J."/>
            <person name="Schmutz J."/>
            <person name="Juenger T."/>
        </authorList>
    </citation>
    <scope>NUCLEOTIDE SEQUENCE [LARGE SCALE GENOMIC DNA]</scope>
    <source>
        <strain evidence="3">cv. HAL2</strain>
    </source>
</reference>
<gene>
    <name evidence="2" type="ORF">GQ55_2G107000</name>
</gene>
<proteinExistence type="predicted"/>